<keyword evidence="1" id="KW-0812">Transmembrane</keyword>
<dbReference type="InterPro" id="IPR001173">
    <property type="entry name" value="Glyco_trans_2-like"/>
</dbReference>
<evidence type="ECO:0000313" key="3">
    <source>
        <dbReference type="EMBL" id="KAK2111726.1"/>
    </source>
</evidence>
<accession>A0ABQ9VRF0</accession>
<dbReference type="Gene3D" id="3.90.550.10">
    <property type="entry name" value="Spore Coat Polysaccharide Biosynthesis Protein SpsA, Chain A"/>
    <property type="match status" value="1"/>
</dbReference>
<evidence type="ECO:0000259" key="2">
    <source>
        <dbReference type="Pfam" id="PF00535"/>
    </source>
</evidence>
<reference evidence="3 4" key="1">
    <citation type="submission" date="2023-05" db="EMBL/GenBank/DDBJ databases">
        <title>B98-5 Cell Line De Novo Hybrid Assembly: An Optical Mapping Approach.</title>
        <authorList>
            <person name="Kananen K."/>
            <person name="Auerbach J.A."/>
            <person name="Kautto E."/>
            <person name="Blachly J.S."/>
        </authorList>
    </citation>
    <scope>NUCLEOTIDE SEQUENCE [LARGE SCALE GENOMIC DNA]</scope>
    <source>
        <strain evidence="3">B95-8</strain>
        <tissue evidence="3">Cell line</tissue>
    </source>
</reference>
<feature type="transmembrane region" description="Helical" evidence="1">
    <location>
        <begin position="7"/>
        <end position="27"/>
    </location>
</feature>
<protein>
    <submittedName>
        <fullName evidence="3">Beta-1,4 N-acetylgalactosaminyltransferase 2</fullName>
    </submittedName>
</protein>
<proteinExistence type="predicted"/>
<dbReference type="EMBL" id="JASSZA010000005">
    <property type="protein sequence ID" value="KAK2111726.1"/>
    <property type="molecule type" value="Genomic_DNA"/>
</dbReference>
<keyword evidence="1" id="KW-1133">Transmembrane helix</keyword>
<name>A0ABQ9VRF0_SAGOE</name>
<dbReference type="Pfam" id="PF00535">
    <property type="entry name" value="Glycos_transf_2"/>
    <property type="match status" value="1"/>
</dbReference>
<dbReference type="Proteomes" id="UP001266305">
    <property type="component" value="Unassembled WGS sequence"/>
</dbReference>
<dbReference type="PANTHER" id="PTHR15046">
    <property type="entry name" value="GLYCO_TRANS_2-LIKE DOMAIN-CONTAINING PROTEIN"/>
    <property type="match status" value="1"/>
</dbReference>
<comment type="caution">
    <text evidence="3">The sequence shown here is derived from an EMBL/GenBank/DDBJ whole genome shotgun (WGS) entry which is preliminary data.</text>
</comment>
<dbReference type="SUPFAM" id="SSF53448">
    <property type="entry name" value="Nucleotide-diphospho-sugar transferases"/>
    <property type="match status" value="1"/>
</dbReference>
<evidence type="ECO:0000256" key="1">
    <source>
        <dbReference type="SAM" id="Phobius"/>
    </source>
</evidence>
<feature type="domain" description="Glycosyltransferase 2-like" evidence="2">
    <location>
        <begin position="337"/>
        <end position="442"/>
    </location>
</feature>
<dbReference type="InterPro" id="IPR029044">
    <property type="entry name" value="Nucleotide-diphossugar_trans"/>
</dbReference>
<gene>
    <name evidence="3" type="primary">B4GALNT2</name>
    <name evidence="3" type="ORF">P7K49_011472</name>
</gene>
<organism evidence="3 4">
    <name type="scientific">Saguinus oedipus</name>
    <name type="common">Cotton-top tamarin</name>
    <name type="synonym">Oedipomidas oedipus</name>
    <dbReference type="NCBI Taxonomy" id="9490"/>
    <lineage>
        <taxon>Eukaryota</taxon>
        <taxon>Metazoa</taxon>
        <taxon>Chordata</taxon>
        <taxon>Craniata</taxon>
        <taxon>Vertebrata</taxon>
        <taxon>Euteleostomi</taxon>
        <taxon>Mammalia</taxon>
        <taxon>Eutheria</taxon>
        <taxon>Euarchontoglires</taxon>
        <taxon>Primates</taxon>
        <taxon>Haplorrhini</taxon>
        <taxon>Platyrrhini</taxon>
        <taxon>Cebidae</taxon>
        <taxon>Callitrichinae</taxon>
        <taxon>Saguinus</taxon>
    </lineage>
</organism>
<dbReference type="PANTHER" id="PTHR15046:SF2">
    <property type="entry name" value="BETA-1,4 N-ACETYLGALACTOSAMINYLTRANSFERASE 2"/>
    <property type="match status" value="1"/>
</dbReference>
<keyword evidence="4" id="KW-1185">Reference proteome</keyword>
<keyword evidence="1" id="KW-0472">Membrane</keyword>
<evidence type="ECO:0000313" key="4">
    <source>
        <dbReference type="Proteomes" id="UP001266305"/>
    </source>
</evidence>
<sequence length="612" mass="68501">MDKSSRFLQLLKISVIILGLSVVGFMLRGVSLQAVFSSLKPELASPAQGVQKLKLLPEEHLRNLFTYDGVWLFPKNQCICEANKEQGSYNFQDAYGQSDLPAVNARRQAEFEHFQRREGLPRPLPLLAQPNLPFGYPVHGVEVMPLHTVPIPGLQFEGPDAPIYELWLVSAFDGAPVQNQGAAGVPERTSQATLMNRTPWLLLLLLREEAATAAMGSSTAWPLSGLGLAGQRVTLTASLGTLNTLADVPDNVVQGRGQKQLTISTSDRKLLKFILQHVTYTSMGYQHHKVDIVSLESRSSVAKFPVTIRNPVIPRLYDPGPAHIEDKERKLRNLVTIATKTFLRPHKLMTMLRSIREYYPDLTVIVADDSGKPLEIKDNHVEYYTMPFGKGWFAGRNLAISQVTTKYVLWVDDDFLFNSKTKIEVLVDVLEKTELDVLQSVEMDKWGEERVKNYVREEEAEEEEGVGLMQEVGGSVLGNVFQFKLLLEQSENGACLHKRTGFFQPLDGFPSCVVTSGVVNFFLAHTERLQRVGFDPRLQRVAHSEFFIDGLGTLLVGSCPEVTIGHQSRSPVVDPELAALKKTYDTYRVNTLAQVQFKLALHYFKNHLQCAT</sequence>
<dbReference type="CDD" id="cd00761">
    <property type="entry name" value="Glyco_tranf_GTA_type"/>
    <property type="match status" value="1"/>
</dbReference>